<keyword evidence="3" id="KW-1185">Reference proteome</keyword>
<evidence type="ECO:0000313" key="3">
    <source>
        <dbReference type="Proteomes" id="UP001500034"/>
    </source>
</evidence>
<dbReference type="EMBL" id="BAABCQ010000058">
    <property type="protein sequence ID" value="GAA3981614.1"/>
    <property type="molecule type" value="Genomic_DNA"/>
</dbReference>
<evidence type="ECO:0000313" key="2">
    <source>
        <dbReference type="EMBL" id="GAA3981614.1"/>
    </source>
</evidence>
<dbReference type="Proteomes" id="UP001500034">
    <property type="component" value="Unassembled WGS sequence"/>
</dbReference>
<protein>
    <submittedName>
        <fullName evidence="2">Uncharacterized protein</fullName>
    </submittedName>
</protein>
<reference evidence="3" key="1">
    <citation type="journal article" date="2019" name="Int. J. Syst. Evol. Microbiol.">
        <title>The Global Catalogue of Microorganisms (GCM) 10K type strain sequencing project: providing services to taxonomists for standard genome sequencing and annotation.</title>
        <authorList>
            <consortium name="The Broad Institute Genomics Platform"/>
            <consortium name="The Broad Institute Genome Sequencing Center for Infectious Disease"/>
            <person name="Wu L."/>
            <person name="Ma J."/>
        </authorList>
    </citation>
    <scope>NUCLEOTIDE SEQUENCE [LARGE SCALE GENOMIC DNA]</scope>
    <source>
        <strain evidence="3">JCM 17027</strain>
    </source>
</reference>
<feature type="region of interest" description="Disordered" evidence="1">
    <location>
        <begin position="138"/>
        <end position="159"/>
    </location>
</feature>
<evidence type="ECO:0000256" key="1">
    <source>
        <dbReference type="SAM" id="MobiDB-lite"/>
    </source>
</evidence>
<organism evidence="2 3">
    <name type="scientific">Streptomyces marokkonensis</name>
    <dbReference type="NCBI Taxonomy" id="324855"/>
    <lineage>
        <taxon>Bacteria</taxon>
        <taxon>Bacillati</taxon>
        <taxon>Actinomycetota</taxon>
        <taxon>Actinomycetes</taxon>
        <taxon>Kitasatosporales</taxon>
        <taxon>Streptomycetaceae</taxon>
        <taxon>Streptomyces</taxon>
    </lineage>
</organism>
<comment type="caution">
    <text evidence="2">The sequence shown here is derived from an EMBL/GenBank/DDBJ whole genome shotgun (WGS) entry which is preliminary data.</text>
</comment>
<name>A0ABP7QFI2_9ACTN</name>
<accession>A0ABP7QFI2</accession>
<sequence length="159" mass="16682">MSELLTAANTIAPVITTAAAGFAGAVVQSAQNQAADGVVQRGRALVGRLLERRPEDPRDVETDTAVAQIQNLSEGDRLALDAAVGKWLDERFGDRPSDLRTLIEREAEARGPAEAARSIQVNATGEGSVGIGYVHNLGGLNLGGRSRGEPGERSREAGR</sequence>
<gene>
    <name evidence="2" type="ORF">GCM10022384_33440</name>
</gene>
<dbReference type="RefSeq" id="WP_345593130.1">
    <property type="nucleotide sequence ID" value="NZ_BAABCQ010000058.1"/>
</dbReference>
<feature type="compositionally biased region" description="Basic and acidic residues" evidence="1">
    <location>
        <begin position="146"/>
        <end position="159"/>
    </location>
</feature>
<proteinExistence type="predicted"/>